<dbReference type="PANTHER" id="PTHR31145">
    <property type="entry name" value="INTEGRAL MEMBRANE PROTEIN (AFU_ORTHOLOGUE AFUA_7G01610)"/>
    <property type="match status" value="1"/>
</dbReference>
<keyword evidence="4 9" id="KW-0732">Signal</keyword>
<feature type="region of interest" description="Disordered" evidence="7">
    <location>
        <begin position="923"/>
        <end position="951"/>
    </location>
</feature>
<keyword evidence="5 8" id="KW-1133">Transmembrane helix</keyword>
<evidence type="ECO:0000259" key="10">
    <source>
        <dbReference type="SMART" id="SM01320"/>
    </source>
</evidence>
<keyword evidence="6 8" id="KW-0472">Membrane</keyword>
<dbReference type="GO" id="GO:0016020">
    <property type="term" value="C:membrane"/>
    <property type="evidence" value="ECO:0007669"/>
    <property type="project" value="UniProtKB-SubCell"/>
</dbReference>
<evidence type="ECO:0000256" key="6">
    <source>
        <dbReference type="ARBA" id="ARBA00023136"/>
    </source>
</evidence>
<feature type="region of interest" description="Disordered" evidence="7">
    <location>
        <begin position="1001"/>
        <end position="1044"/>
    </location>
</feature>
<feature type="compositionally biased region" description="Polar residues" evidence="7">
    <location>
        <begin position="735"/>
        <end position="766"/>
    </location>
</feature>
<evidence type="ECO:0000313" key="11">
    <source>
        <dbReference type="EMBL" id="KAG7293043.1"/>
    </source>
</evidence>
<name>A0AAD4I5D2_9PEZI</name>
<comment type="caution">
    <text evidence="11">The sequence shown here is derived from an EMBL/GenBank/DDBJ whole genome shotgun (WGS) entry which is preliminary data.</text>
</comment>
<feature type="signal peptide" evidence="9">
    <location>
        <begin position="1"/>
        <end position="21"/>
    </location>
</feature>
<dbReference type="GO" id="GO:0055085">
    <property type="term" value="P:transmembrane transport"/>
    <property type="evidence" value="ECO:0007669"/>
    <property type="project" value="TreeGrafter"/>
</dbReference>
<accession>A0AAD4I5D2</accession>
<reference evidence="11" key="1">
    <citation type="submission" date="2023-02" db="EMBL/GenBank/DDBJ databases">
        <authorList>
            <person name="Palmer J.M."/>
        </authorList>
    </citation>
    <scope>NUCLEOTIDE SEQUENCE</scope>
    <source>
        <strain evidence="11">FW57</strain>
    </source>
</reference>
<dbReference type="Pfam" id="PF12697">
    <property type="entry name" value="Abhydrolase_6"/>
    <property type="match status" value="1"/>
</dbReference>
<evidence type="ECO:0000256" key="1">
    <source>
        <dbReference type="ARBA" id="ARBA00004141"/>
    </source>
</evidence>
<evidence type="ECO:0000256" key="5">
    <source>
        <dbReference type="ARBA" id="ARBA00022989"/>
    </source>
</evidence>
<dbReference type="InterPro" id="IPR000073">
    <property type="entry name" value="AB_hydrolase_1"/>
</dbReference>
<comment type="subcellular location">
    <subcellularLocation>
        <location evidence="1">Membrane</location>
        <topology evidence="1">Multi-pass membrane protein</topology>
    </subcellularLocation>
</comment>
<dbReference type="SMART" id="SM01320">
    <property type="entry name" value="TRP_N"/>
    <property type="match status" value="1"/>
</dbReference>
<dbReference type="Gene3D" id="3.40.50.1820">
    <property type="entry name" value="alpha/beta hydrolase"/>
    <property type="match status" value="1"/>
</dbReference>
<evidence type="ECO:0000256" key="8">
    <source>
        <dbReference type="SAM" id="Phobius"/>
    </source>
</evidence>
<evidence type="ECO:0000313" key="12">
    <source>
        <dbReference type="Proteomes" id="UP001197093"/>
    </source>
</evidence>
<feature type="compositionally biased region" description="Gly residues" evidence="7">
    <location>
        <begin position="1164"/>
        <end position="1182"/>
    </location>
</feature>
<comment type="similarity">
    <text evidence="2">Belongs to the transient receptor potential (TRP) ion channel family.</text>
</comment>
<gene>
    <name evidence="11" type="ORF">NEMBOFW57_003088</name>
</gene>
<feature type="compositionally biased region" description="Pro residues" evidence="7">
    <location>
        <begin position="1002"/>
        <end position="1012"/>
    </location>
</feature>
<evidence type="ECO:0000256" key="7">
    <source>
        <dbReference type="SAM" id="MobiDB-lite"/>
    </source>
</evidence>
<dbReference type="InterPro" id="IPR032800">
    <property type="entry name" value="TRP_N"/>
</dbReference>
<feature type="region of interest" description="Disordered" evidence="7">
    <location>
        <begin position="640"/>
        <end position="839"/>
    </location>
</feature>
<feature type="domain" description="ML-like" evidence="10">
    <location>
        <begin position="23"/>
        <end position="164"/>
    </location>
</feature>
<protein>
    <recommendedName>
        <fullName evidence="10">ML-like domain-containing protein</fullName>
    </recommendedName>
</protein>
<sequence>MRSPLLRAALAGVVMANSVLGLDVLETVGFSSCNTNASVSVQKVNIKYNNDNKTVSFDVAGTSNKIQNVTAILNVTAYGQNIYSNSFDPCDQKTFVQQLCPVPAGTFSAKGTQKIPDEYASLVPAIAFQIPDIAAMATLQLQSRDSGERVACIQSQVSNGKTASVPAVSYVAAGVAGAALVMGGVSAVGAAFAGGSAAAGGGSAAGGMGTISPSFTEVFGWFQGMAMNGMMSVNYPNVYRSFAKNFGFSTGLIPWTTLQVSIDDFRAATGGNLTENSVEFLRNATLVFPDGSSQTTGQGLLKRAIADFVHLAARQIETSVNGTVDESAQQDGPKDTVRVAVSGIQGYVQQLSIPSGNTFMTVLLIVAIVIAAMVVGILLVKVVLEFWALFGSFPKSLAGFRKHYWGSIARAVTSLILLLYGVWVLYCMFQFTRGDSWAAKVLAGITLALFTGILAFFCYKIWSTAHKLKKMEGDIGALYEDKNIWVKYSLFYESYRRDYWWLFVPAIIYIRSRSWPSRRHADPVALSRPYERRSSNIINITIQVVRVLSVACILVAVRADGHPGHPLAWNAIIACCKQNRRRDLEKMQQRDTLTPLDARNSLLLDRDRSKTASSDLSSSFSVSKTGFTSVAVVAADDDKDGYARRSTSPQRYNNNTNDRLSGSNSLAPSNPMFAAPTKGGAFRPLTPNADGRERDLNPSRENLVMGAAPLGGAGGMRQPTLPDVGMGSGGYGVPSQGQRVSKQSVKAQPAHSSTLSPGHGPQNMSDLQKKWAKAKISTAMHAMAPPPPLPEFSELDEDRYGSGSVPNTPQDDDSSSASSMSSTGTVIPSPGRALFARPQGFPSRSFDPIPWTTYFERELFLAAPDGSITYHAYLTSPAPSSGPGKAPGPLFVTHHGAGSSGLSFAVLGSEIRKRMPSAGILSLDARGHGLTTTSPDSRDGGGEEPGPEDLTLPTLAADLLAVLTLTKSAMHWPTLPPLILVGHSLGGAVVTEFASVLLPSLSKPPQPSPPPTAAAASQKRAAPPAVSSLPRPLPTNSTTALSGTRPPAAALGAAAAGMIDLLGYAVLDVVEGSAMDALQSMHAYLATRPAGFETLRDGVEWHVRSRTVRNAVSARASVPGLLVHVHQPPRSGGEVAEVAEAGEGDQEEGGFGTTLNGVETEDGSGLGGVVGGGGARGRGRGGSSSKPWRWRTDLARTQPFWEGWFSGLSKKFLAGRGGKMLLLAGTDRLDTELTIGQMQGKYALQVFPEAGHFIHEDLPEKTAMALVDFHRRNDRSTLVLPPKVSELLAQGKRV</sequence>
<feature type="compositionally biased region" description="Low complexity" evidence="7">
    <location>
        <begin position="1013"/>
        <end position="1025"/>
    </location>
</feature>
<dbReference type="EMBL" id="JAHCVI010000001">
    <property type="protein sequence ID" value="KAG7293043.1"/>
    <property type="molecule type" value="Genomic_DNA"/>
</dbReference>
<feature type="transmembrane region" description="Helical" evidence="8">
    <location>
        <begin position="411"/>
        <end position="431"/>
    </location>
</feature>
<dbReference type="Pfam" id="PF06011">
    <property type="entry name" value="TRP"/>
    <property type="match status" value="1"/>
</dbReference>
<feature type="chain" id="PRO_5042198111" description="ML-like domain-containing protein" evidence="9">
    <location>
        <begin position="22"/>
        <end position="1294"/>
    </location>
</feature>
<feature type="transmembrane region" description="Helical" evidence="8">
    <location>
        <begin position="437"/>
        <end position="462"/>
    </location>
</feature>
<dbReference type="Proteomes" id="UP001197093">
    <property type="component" value="Unassembled WGS sequence"/>
</dbReference>
<evidence type="ECO:0000256" key="3">
    <source>
        <dbReference type="ARBA" id="ARBA00022692"/>
    </source>
</evidence>
<feature type="compositionally biased region" description="Polar residues" evidence="7">
    <location>
        <begin position="645"/>
        <end position="668"/>
    </location>
</feature>
<keyword evidence="3 8" id="KW-0812">Transmembrane</keyword>
<evidence type="ECO:0000256" key="9">
    <source>
        <dbReference type="SAM" id="SignalP"/>
    </source>
</evidence>
<proteinExistence type="inferred from homology"/>
<dbReference type="GO" id="GO:0009272">
    <property type="term" value="P:fungal-type cell wall biogenesis"/>
    <property type="evidence" value="ECO:0007669"/>
    <property type="project" value="TreeGrafter"/>
</dbReference>
<dbReference type="Pfam" id="PF14558">
    <property type="entry name" value="TRP_N"/>
    <property type="match status" value="1"/>
</dbReference>
<feature type="region of interest" description="Disordered" evidence="7">
    <location>
        <begin position="1162"/>
        <end position="1188"/>
    </location>
</feature>
<dbReference type="InterPro" id="IPR029058">
    <property type="entry name" value="AB_hydrolase_fold"/>
</dbReference>
<evidence type="ECO:0000256" key="4">
    <source>
        <dbReference type="ARBA" id="ARBA00022729"/>
    </source>
</evidence>
<keyword evidence="12" id="KW-1185">Reference proteome</keyword>
<dbReference type="InterPro" id="IPR040241">
    <property type="entry name" value="TRP_Flc/Pkd2-like"/>
</dbReference>
<organism evidence="11 12">
    <name type="scientific">Staphylotrichum longicolle</name>
    <dbReference type="NCBI Taxonomy" id="669026"/>
    <lineage>
        <taxon>Eukaryota</taxon>
        <taxon>Fungi</taxon>
        <taxon>Dikarya</taxon>
        <taxon>Ascomycota</taxon>
        <taxon>Pezizomycotina</taxon>
        <taxon>Sordariomycetes</taxon>
        <taxon>Sordariomycetidae</taxon>
        <taxon>Sordariales</taxon>
        <taxon>Chaetomiaceae</taxon>
        <taxon>Staphylotrichum</taxon>
    </lineage>
</organism>
<feature type="transmembrane region" description="Helical" evidence="8">
    <location>
        <begin position="359"/>
        <end position="390"/>
    </location>
</feature>
<evidence type="ECO:0000256" key="2">
    <source>
        <dbReference type="ARBA" id="ARBA00010642"/>
    </source>
</evidence>
<dbReference type="SUPFAM" id="SSF53474">
    <property type="entry name" value="alpha/beta-Hydrolases"/>
    <property type="match status" value="1"/>
</dbReference>
<dbReference type="PANTHER" id="PTHR31145:SF5">
    <property type="entry name" value="DUF907 DOMAIN PROTEIN (AFU_ORTHOLOGUE AFUA_2G06100)"/>
    <property type="match status" value="1"/>
</dbReference>
<dbReference type="InterPro" id="IPR010308">
    <property type="entry name" value="TRP_C"/>
</dbReference>